<dbReference type="Proteomes" id="UP001525961">
    <property type="component" value="Unassembled WGS sequence"/>
</dbReference>
<evidence type="ECO:0008006" key="3">
    <source>
        <dbReference type="Google" id="ProtNLM"/>
    </source>
</evidence>
<proteinExistence type="predicted"/>
<evidence type="ECO:0000313" key="1">
    <source>
        <dbReference type="EMBL" id="MCT7977812.1"/>
    </source>
</evidence>
<reference evidence="1 2" key="1">
    <citation type="journal article" date="2022" name="Front. Microbiol.">
        <title>High genomic differentiation and limited gene flow indicate recent cryptic speciation within the genus Laspinema (cyanobacteria).</title>
        <authorList>
            <person name="Stanojkovic A."/>
            <person name="Skoupy S."/>
            <person name="Skaloud P."/>
            <person name="Dvorak P."/>
        </authorList>
    </citation>
    <scope>NUCLEOTIDE SEQUENCE [LARGE SCALE GENOMIC DNA]</scope>
    <source>
        <strain evidence="1 2">D3b</strain>
    </source>
</reference>
<accession>A0ABT2N547</accession>
<evidence type="ECO:0000313" key="2">
    <source>
        <dbReference type="Proteomes" id="UP001525961"/>
    </source>
</evidence>
<dbReference type="RefSeq" id="WP_261199705.1">
    <property type="nucleotide sequence ID" value="NZ_JAMXFA010000009.1"/>
</dbReference>
<comment type="caution">
    <text evidence="1">The sequence shown here is derived from an EMBL/GenBank/DDBJ whole genome shotgun (WGS) entry which is preliminary data.</text>
</comment>
<organism evidence="1 2">
    <name type="scientific">Laspinema olomoucense D3b</name>
    <dbReference type="NCBI Taxonomy" id="2953688"/>
    <lineage>
        <taxon>Bacteria</taxon>
        <taxon>Bacillati</taxon>
        <taxon>Cyanobacteriota</taxon>
        <taxon>Cyanophyceae</taxon>
        <taxon>Oscillatoriophycideae</taxon>
        <taxon>Oscillatoriales</taxon>
        <taxon>Laspinemataceae</taxon>
        <taxon>Laspinema</taxon>
        <taxon>Laspinema olomoucense</taxon>
    </lineage>
</organism>
<dbReference type="EMBL" id="JAMXFA010000009">
    <property type="protein sequence ID" value="MCT7977812.1"/>
    <property type="molecule type" value="Genomic_DNA"/>
</dbReference>
<sequence>MLKKSELPAAIASNQCLILILCLTIFPVRTVALRSNGSLAPTNLIVLIVNGKIHCFKPVNLWVPNRLWQQRCLPVR</sequence>
<name>A0ABT2N547_9CYAN</name>
<keyword evidence="2" id="KW-1185">Reference proteome</keyword>
<protein>
    <recommendedName>
        <fullName evidence="3">Secreted protein</fullName>
    </recommendedName>
</protein>
<gene>
    <name evidence="1" type="ORF">NG792_08855</name>
</gene>